<name>A0A2P6S9E1_ROSCH</name>
<comment type="caution">
    <text evidence="1">The sequence shown here is derived from an EMBL/GenBank/DDBJ whole genome shotgun (WGS) entry which is preliminary data.</text>
</comment>
<protein>
    <submittedName>
        <fullName evidence="1">Uncharacterized protein</fullName>
    </submittedName>
</protein>
<sequence length="57" mass="6473">MYHIRDCDRSGISIAPVTRDAAQKKRKRPQPFRRWLVGSSLKLLNTSLLCSRASSLS</sequence>
<keyword evidence="2" id="KW-1185">Reference proteome</keyword>
<evidence type="ECO:0000313" key="1">
    <source>
        <dbReference type="EMBL" id="PRQ55276.1"/>
    </source>
</evidence>
<proteinExistence type="predicted"/>
<gene>
    <name evidence="1" type="ORF">RchiOBHm_Chr1g0322791</name>
</gene>
<dbReference type="EMBL" id="PDCK01000039">
    <property type="protein sequence ID" value="PRQ55276.1"/>
    <property type="molecule type" value="Genomic_DNA"/>
</dbReference>
<accession>A0A2P6S9E1</accession>
<evidence type="ECO:0000313" key="2">
    <source>
        <dbReference type="Proteomes" id="UP000238479"/>
    </source>
</evidence>
<reference evidence="1 2" key="1">
    <citation type="journal article" date="2018" name="Nat. Genet.">
        <title>The Rosa genome provides new insights in the design of modern roses.</title>
        <authorList>
            <person name="Bendahmane M."/>
        </authorList>
    </citation>
    <scope>NUCLEOTIDE SEQUENCE [LARGE SCALE GENOMIC DNA]</scope>
    <source>
        <strain evidence="2">cv. Old Blush</strain>
    </source>
</reference>
<dbReference type="Proteomes" id="UP000238479">
    <property type="component" value="Chromosome 1"/>
</dbReference>
<dbReference type="AlphaFoldDB" id="A0A2P6S9E1"/>
<dbReference type="Gramene" id="PRQ55276">
    <property type="protein sequence ID" value="PRQ55276"/>
    <property type="gene ID" value="RchiOBHm_Chr1g0322791"/>
</dbReference>
<organism evidence="1 2">
    <name type="scientific">Rosa chinensis</name>
    <name type="common">China rose</name>
    <dbReference type="NCBI Taxonomy" id="74649"/>
    <lineage>
        <taxon>Eukaryota</taxon>
        <taxon>Viridiplantae</taxon>
        <taxon>Streptophyta</taxon>
        <taxon>Embryophyta</taxon>
        <taxon>Tracheophyta</taxon>
        <taxon>Spermatophyta</taxon>
        <taxon>Magnoliopsida</taxon>
        <taxon>eudicotyledons</taxon>
        <taxon>Gunneridae</taxon>
        <taxon>Pentapetalae</taxon>
        <taxon>rosids</taxon>
        <taxon>fabids</taxon>
        <taxon>Rosales</taxon>
        <taxon>Rosaceae</taxon>
        <taxon>Rosoideae</taxon>
        <taxon>Rosoideae incertae sedis</taxon>
        <taxon>Rosa</taxon>
    </lineage>
</organism>